<name>A0ABV9QT59_9GAMM</name>
<dbReference type="InterPro" id="IPR052196">
    <property type="entry name" value="Bact_Kbp"/>
</dbReference>
<evidence type="ECO:0000259" key="2">
    <source>
        <dbReference type="PROSITE" id="PS51782"/>
    </source>
</evidence>
<evidence type="ECO:0000313" key="3">
    <source>
        <dbReference type="EMBL" id="MFC4820011.1"/>
    </source>
</evidence>
<evidence type="ECO:0000313" key="4">
    <source>
        <dbReference type="Proteomes" id="UP001595886"/>
    </source>
</evidence>
<dbReference type="SMART" id="SM00257">
    <property type="entry name" value="LysM"/>
    <property type="match status" value="1"/>
</dbReference>
<dbReference type="PANTHER" id="PTHR34700:SF4">
    <property type="entry name" value="PHAGE-LIKE ELEMENT PBSX PROTEIN XKDP"/>
    <property type="match status" value="1"/>
</dbReference>
<feature type="domain" description="LysM" evidence="2">
    <location>
        <begin position="49"/>
        <end position="98"/>
    </location>
</feature>
<reference evidence="4" key="1">
    <citation type="journal article" date="2019" name="Int. J. Syst. Evol. Microbiol.">
        <title>The Global Catalogue of Microorganisms (GCM) 10K type strain sequencing project: providing services to taxonomists for standard genome sequencing and annotation.</title>
        <authorList>
            <consortium name="The Broad Institute Genomics Platform"/>
            <consortium name="The Broad Institute Genome Sequencing Center for Infectious Disease"/>
            <person name="Wu L."/>
            <person name="Ma J."/>
        </authorList>
    </citation>
    <scope>NUCLEOTIDE SEQUENCE [LARGE SCALE GENOMIC DNA]</scope>
    <source>
        <strain evidence="4">CCUG 30340</strain>
    </source>
</reference>
<dbReference type="EMBL" id="JBHSHD010000006">
    <property type="protein sequence ID" value="MFC4820011.1"/>
    <property type="molecule type" value="Genomic_DNA"/>
</dbReference>
<evidence type="ECO:0000256" key="1">
    <source>
        <dbReference type="SAM" id="MobiDB-lite"/>
    </source>
</evidence>
<comment type="caution">
    <text evidence="3">The sequence shown here is derived from an EMBL/GenBank/DDBJ whole genome shotgun (WGS) entry which is preliminary data.</text>
</comment>
<dbReference type="InterPro" id="IPR036779">
    <property type="entry name" value="LysM_dom_sf"/>
</dbReference>
<dbReference type="Proteomes" id="UP001595886">
    <property type="component" value="Unassembled WGS sequence"/>
</dbReference>
<protein>
    <submittedName>
        <fullName evidence="3">LysM peptidoglycan-binding domain-containing protein</fullName>
    </submittedName>
</protein>
<dbReference type="SUPFAM" id="SSF54106">
    <property type="entry name" value="LysM domain"/>
    <property type="match status" value="1"/>
</dbReference>
<gene>
    <name evidence="3" type="ORF">ACFO6Q_06740</name>
</gene>
<feature type="region of interest" description="Disordered" evidence="1">
    <location>
        <begin position="1"/>
        <end position="47"/>
    </location>
</feature>
<dbReference type="InterPro" id="IPR018392">
    <property type="entry name" value="LysM"/>
</dbReference>
<keyword evidence="4" id="KW-1185">Reference proteome</keyword>
<feature type="compositionally biased region" description="Polar residues" evidence="1">
    <location>
        <begin position="30"/>
        <end position="39"/>
    </location>
</feature>
<proteinExistence type="predicted"/>
<dbReference type="Gene3D" id="3.10.350.10">
    <property type="entry name" value="LysM domain"/>
    <property type="match status" value="1"/>
</dbReference>
<dbReference type="Pfam" id="PF01476">
    <property type="entry name" value="LysM"/>
    <property type="match status" value="1"/>
</dbReference>
<organism evidence="3 4">
    <name type="scientific">Dokdonella ginsengisoli</name>
    <dbReference type="NCBI Taxonomy" id="363846"/>
    <lineage>
        <taxon>Bacteria</taxon>
        <taxon>Pseudomonadati</taxon>
        <taxon>Pseudomonadota</taxon>
        <taxon>Gammaproteobacteria</taxon>
        <taxon>Lysobacterales</taxon>
        <taxon>Rhodanobacteraceae</taxon>
        <taxon>Dokdonella</taxon>
    </lineage>
</organism>
<dbReference type="CDD" id="cd00118">
    <property type="entry name" value="LysM"/>
    <property type="match status" value="1"/>
</dbReference>
<sequence length="106" mass="11187">MGNDPNKPNFSNVQSGSETTAPVPPKADFNNVQSGVTSTAPLAEPAAPATYTVARGDSLSKIAKKVLGNANRWREIFDANRDQIDNPDLIQPGQVLKLPADTASKA</sequence>
<accession>A0ABV9QT59</accession>
<feature type="compositionally biased region" description="Polar residues" evidence="1">
    <location>
        <begin position="1"/>
        <end position="20"/>
    </location>
</feature>
<dbReference type="PANTHER" id="PTHR34700">
    <property type="entry name" value="POTASSIUM BINDING PROTEIN KBP"/>
    <property type="match status" value="1"/>
</dbReference>
<dbReference type="PROSITE" id="PS51782">
    <property type="entry name" value="LYSM"/>
    <property type="match status" value="1"/>
</dbReference>